<organism evidence="1 2">
    <name type="scientific">Aromia moschata</name>
    <dbReference type="NCBI Taxonomy" id="1265417"/>
    <lineage>
        <taxon>Eukaryota</taxon>
        <taxon>Metazoa</taxon>
        <taxon>Ecdysozoa</taxon>
        <taxon>Arthropoda</taxon>
        <taxon>Hexapoda</taxon>
        <taxon>Insecta</taxon>
        <taxon>Pterygota</taxon>
        <taxon>Neoptera</taxon>
        <taxon>Endopterygota</taxon>
        <taxon>Coleoptera</taxon>
        <taxon>Polyphaga</taxon>
        <taxon>Cucujiformia</taxon>
        <taxon>Chrysomeloidea</taxon>
        <taxon>Cerambycidae</taxon>
        <taxon>Cerambycinae</taxon>
        <taxon>Callichromatini</taxon>
        <taxon>Aromia</taxon>
    </lineage>
</organism>
<proteinExistence type="predicted"/>
<comment type="caution">
    <text evidence="1">The sequence shown here is derived from an EMBL/GenBank/DDBJ whole genome shotgun (WGS) entry which is preliminary data.</text>
</comment>
<evidence type="ECO:0000313" key="2">
    <source>
        <dbReference type="Proteomes" id="UP001162162"/>
    </source>
</evidence>
<dbReference type="EMBL" id="JAPWTK010000007">
    <property type="protein sequence ID" value="KAJ8960936.1"/>
    <property type="molecule type" value="Genomic_DNA"/>
</dbReference>
<gene>
    <name evidence="1" type="ORF">NQ318_020236</name>
</gene>
<name>A0AAV8Z9S6_9CUCU</name>
<sequence>MKSRDVFHLKFILEMTVETNGNWTYSMRAAYEDFREVFPDAIINFDNFSRSVRRFLNLYRQTESVSRKQGSGRSKAKTEENVEMVRQVITDNPRTSITHLSQQVIQSQTTCRRNLKNGLELHPYHADDTSKTLQFCQWFINHFNNNDAVFSVFEKVCRQLTFILKLHYTQKKLEWPAVSIRRIVGPIFFNGILNPDR</sequence>
<dbReference type="AlphaFoldDB" id="A0AAV8Z9S6"/>
<dbReference type="PANTHER" id="PTHR47326">
    <property type="entry name" value="TRANSPOSABLE ELEMENT TC3 TRANSPOSASE-LIKE PROTEIN"/>
    <property type="match status" value="1"/>
</dbReference>
<accession>A0AAV8Z9S6</accession>
<dbReference type="Proteomes" id="UP001162162">
    <property type="component" value="Unassembled WGS sequence"/>
</dbReference>
<protein>
    <recommendedName>
        <fullName evidence="3">DUF4817 domain-containing protein</fullName>
    </recommendedName>
</protein>
<evidence type="ECO:0008006" key="3">
    <source>
        <dbReference type="Google" id="ProtNLM"/>
    </source>
</evidence>
<keyword evidence="2" id="KW-1185">Reference proteome</keyword>
<evidence type="ECO:0000313" key="1">
    <source>
        <dbReference type="EMBL" id="KAJ8960936.1"/>
    </source>
</evidence>
<dbReference type="PANTHER" id="PTHR47326:SF1">
    <property type="entry name" value="HTH PSQ-TYPE DOMAIN-CONTAINING PROTEIN"/>
    <property type="match status" value="1"/>
</dbReference>
<reference evidence="1" key="1">
    <citation type="journal article" date="2023" name="Insect Mol. Biol.">
        <title>Genome sequencing provides insights into the evolution of gene families encoding plant cell wall-degrading enzymes in longhorned beetles.</title>
        <authorList>
            <person name="Shin N.R."/>
            <person name="Okamura Y."/>
            <person name="Kirsch R."/>
            <person name="Pauchet Y."/>
        </authorList>
    </citation>
    <scope>NUCLEOTIDE SEQUENCE</scope>
    <source>
        <strain evidence="1">AMC_N1</strain>
    </source>
</reference>